<feature type="domain" description="PiggyBac transposable element-derived protein" evidence="2">
    <location>
        <begin position="87"/>
        <end position="446"/>
    </location>
</feature>
<dbReference type="EMBL" id="BGPR01000675">
    <property type="protein sequence ID" value="GBM31098.1"/>
    <property type="molecule type" value="Genomic_DNA"/>
</dbReference>
<gene>
    <name evidence="3" type="primary">PGBD4_340</name>
    <name evidence="3" type="ORF">AVEN_32477_1</name>
</gene>
<evidence type="ECO:0000313" key="3">
    <source>
        <dbReference type="EMBL" id="GBM31098.1"/>
    </source>
</evidence>
<evidence type="ECO:0000259" key="2">
    <source>
        <dbReference type="Pfam" id="PF13843"/>
    </source>
</evidence>
<evidence type="ECO:0000259" key="1">
    <source>
        <dbReference type="Pfam" id="PF13842"/>
    </source>
</evidence>
<sequence>MDGIDDENTFLLDDELHSDTDTDISSNYLDYSSDDSCSELNSDEDLSSARIFTKVDVKNPPVPCPRFKFSGIPSVHVQFDNTSDVLQFYETFIDFSLMSKIVEETNKYAKQCIQSSVARQFSKSKFWVETTVEELHVFFALNTLQGIVKKPGIDHYWSKRYSTNTPFFSKIMSHRRFCLLQRYLHFSDNAAFDPQNHKCPKLVKVWPVLKHLNEKFSETVTPEREVTIDESLMLFKGRLGWKQFIPLKRARFGVKCFMLCESISGYVWSITIYTGKDTILKPEYSKLCFSSQIVLTMMEPLLHKGYCLTINYYSSPELADKLVSCRTDTYGTLNLKRKEVPKEMQKKKLKKGEIIAFQRGKVTVMKWMDKKKVSLLSTIHNTEMEQIQVHSEMKEKPKIVMDYNNTMGGVDRMDQNLKSFEIIKKRGKKCYRKIFFYIFDIAVWNSNVVYRKNGGKNTQLEFRLDLIDRVIEKYHSGLNFHRGRPGSEPNPLRLTERHFLEIIAPTDKKLRPARQCAVCCSKRNENGKRIRKETRYFCPDCDVGLCITPCFKLYHTQKDF</sequence>
<dbReference type="PANTHER" id="PTHR46599">
    <property type="entry name" value="PIGGYBAC TRANSPOSABLE ELEMENT-DERIVED PROTEIN 4"/>
    <property type="match status" value="1"/>
</dbReference>
<dbReference type="OrthoDB" id="6422877at2759"/>
<dbReference type="InterPro" id="IPR029526">
    <property type="entry name" value="PGBD"/>
</dbReference>
<dbReference type="PANTHER" id="PTHR46599:SF3">
    <property type="entry name" value="PIGGYBAC TRANSPOSABLE ELEMENT-DERIVED PROTEIN 4"/>
    <property type="match status" value="1"/>
</dbReference>
<name>A0A4Y2ESF4_ARAVE</name>
<accession>A0A4Y2ESF4</accession>
<reference evidence="3 4" key="1">
    <citation type="journal article" date="2019" name="Sci. Rep.">
        <title>Orb-weaving spider Araneus ventricosus genome elucidates the spidroin gene catalogue.</title>
        <authorList>
            <person name="Kono N."/>
            <person name="Nakamura H."/>
            <person name="Ohtoshi R."/>
            <person name="Moran D.A.P."/>
            <person name="Shinohara A."/>
            <person name="Yoshida Y."/>
            <person name="Fujiwara M."/>
            <person name="Mori M."/>
            <person name="Tomita M."/>
            <person name="Arakawa K."/>
        </authorList>
    </citation>
    <scope>NUCLEOTIDE SEQUENCE [LARGE SCALE GENOMIC DNA]</scope>
</reference>
<feature type="domain" description="PiggyBac transposable element-derived protein 4 C-terminal zinc-finger" evidence="1">
    <location>
        <begin position="512"/>
        <end position="555"/>
    </location>
</feature>
<comment type="caution">
    <text evidence="3">The sequence shown here is derived from an EMBL/GenBank/DDBJ whole genome shotgun (WGS) entry which is preliminary data.</text>
</comment>
<dbReference type="Pfam" id="PF13842">
    <property type="entry name" value="zf-Tnp_2"/>
    <property type="match status" value="1"/>
</dbReference>
<dbReference type="Pfam" id="PF13843">
    <property type="entry name" value="DDE_Tnp_1_7"/>
    <property type="match status" value="1"/>
</dbReference>
<protein>
    <submittedName>
        <fullName evidence="3">PiggyBac transposable element-derived protein 4</fullName>
    </submittedName>
</protein>
<evidence type="ECO:0000313" key="4">
    <source>
        <dbReference type="Proteomes" id="UP000499080"/>
    </source>
</evidence>
<dbReference type="AlphaFoldDB" id="A0A4Y2ESF4"/>
<dbReference type="Proteomes" id="UP000499080">
    <property type="component" value="Unassembled WGS sequence"/>
</dbReference>
<organism evidence="3 4">
    <name type="scientific">Araneus ventricosus</name>
    <name type="common">Orbweaver spider</name>
    <name type="synonym">Epeira ventricosa</name>
    <dbReference type="NCBI Taxonomy" id="182803"/>
    <lineage>
        <taxon>Eukaryota</taxon>
        <taxon>Metazoa</taxon>
        <taxon>Ecdysozoa</taxon>
        <taxon>Arthropoda</taxon>
        <taxon>Chelicerata</taxon>
        <taxon>Arachnida</taxon>
        <taxon>Araneae</taxon>
        <taxon>Araneomorphae</taxon>
        <taxon>Entelegynae</taxon>
        <taxon>Araneoidea</taxon>
        <taxon>Araneidae</taxon>
        <taxon>Araneus</taxon>
    </lineage>
</organism>
<keyword evidence="4" id="KW-1185">Reference proteome</keyword>
<proteinExistence type="predicted"/>
<dbReference type="InterPro" id="IPR032718">
    <property type="entry name" value="PGBD4_Znf_C"/>
</dbReference>